<evidence type="ECO:0000256" key="6">
    <source>
        <dbReference type="SAM" id="SignalP"/>
    </source>
</evidence>
<sequence length="190" mass="21723">MQRNMCVWLMLLLIVIQYIPVTSPNVEKPVTPFSCSEMFNLTDPRNCCSIPYLLPQIIVEACLQIPLSPVAMEGENCRAECVLNGTDILIDGSFQPEAAIERLTSATADDEFLTNRIQYAVTKCYRIVYVSTVTYLSEQCLPSSRYVLDCIFSIMYKRCPLRYWANTDECRQLVLTLNNCPYFLVHSNSF</sequence>
<evidence type="ECO:0000259" key="7">
    <source>
        <dbReference type="Pfam" id="PF22651"/>
    </source>
</evidence>
<dbReference type="EMBL" id="AXCN02000576">
    <property type="status" value="NOT_ANNOTATED_CDS"/>
    <property type="molecule type" value="Genomic_DNA"/>
</dbReference>
<evidence type="ECO:0000313" key="8">
    <source>
        <dbReference type="EnsemblMetazoa" id="AFAF021901-PA"/>
    </source>
</evidence>
<keyword evidence="3" id="KW-0813">Transport</keyword>
<keyword evidence="9" id="KW-1185">Reference proteome</keyword>
<feature type="domain" description="OBP47-like" evidence="7">
    <location>
        <begin position="75"/>
        <end position="173"/>
    </location>
</feature>
<dbReference type="AlphaFoldDB" id="A0A9I3GJ72"/>
<feature type="chain" id="PRO_5039912686" description="OBP47-like domain-containing protein" evidence="6">
    <location>
        <begin position="25"/>
        <end position="190"/>
    </location>
</feature>
<dbReference type="Gene3D" id="1.10.238.270">
    <property type="match status" value="1"/>
</dbReference>
<comment type="subcellular location">
    <subcellularLocation>
        <location evidence="1">Secreted</location>
    </subcellularLocation>
</comment>
<evidence type="ECO:0000313" key="9">
    <source>
        <dbReference type="Proteomes" id="UP000075886"/>
    </source>
</evidence>
<dbReference type="InterPro" id="IPR054577">
    <property type="entry name" value="OBP47-like_dom"/>
</dbReference>
<dbReference type="Proteomes" id="UP000075886">
    <property type="component" value="Unassembled WGS sequence"/>
</dbReference>
<protein>
    <recommendedName>
        <fullName evidence="7">OBP47-like domain-containing protein</fullName>
    </recommendedName>
</protein>
<keyword evidence="5" id="KW-1015">Disulfide bond</keyword>
<dbReference type="EnsemblMetazoa" id="AFAF021901-RA">
    <property type="protein sequence ID" value="AFAF021901-PA"/>
    <property type="gene ID" value="AFAF021901"/>
</dbReference>
<evidence type="ECO:0000256" key="4">
    <source>
        <dbReference type="ARBA" id="ARBA00022525"/>
    </source>
</evidence>
<keyword evidence="6" id="KW-0732">Signal</keyword>
<dbReference type="GO" id="GO:0005576">
    <property type="term" value="C:extracellular region"/>
    <property type="evidence" value="ECO:0007669"/>
    <property type="project" value="UniProtKB-SubCell"/>
</dbReference>
<evidence type="ECO:0000256" key="2">
    <source>
        <dbReference type="ARBA" id="ARBA00008098"/>
    </source>
</evidence>
<proteinExistence type="inferred from homology"/>
<reference evidence="8" key="2">
    <citation type="submission" date="2023-03" db="UniProtKB">
        <authorList>
            <consortium name="EnsemblMetazoa"/>
        </authorList>
    </citation>
    <scope>IDENTIFICATION</scope>
    <source>
        <strain evidence="8">FAR1</strain>
    </source>
</reference>
<dbReference type="Pfam" id="PF22651">
    <property type="entry name" value="OBP47_like"/>
    <property type="match status" value="1"/>
</dbReference>
<name>A0A9I3GJ72_9DIPT</name>
<comment type="similarity">
    <text evidence="2">Belongs to the PBP/GOBP family.</text>
</comment>
<reference evidence="9" key="1">
    <citation type="submission" date="2014-01" db="EMBL/GenBank/DDBJ databases">
        <title>The Genome Sequence of Anopheles farauti FAR1 (V2).</title>
        <authorList>
            <consortium name="The Broad Institute Genomics Platform"/>
            <person name="Neafsey D.E."/>
            <person name="Besansky N."/>
            <person name="Howell P."/>
            <person name="Walton C."/>
            <person name="Young S.K."/>
            <person name="Zeng Q."/>
            <person name="Gargeya S."/>
            <person name="Fitzgerald M."/>
            <person name="Haas B."/>
            <person name="Abouelleil A."/>
            <person name="Allen A.W."/>
            <person name="Alvarado L."/>
            <person name="Arachchi H.M."/>
            <person name="Berlin A.M."/>
            <person name="Chapman S.B."/>
            <person name="Gainer-Dewar J."/>
            <person name="Goldberg J."/>
            <person name="Griggs A."/>
            <person name="Gujja S."/>
            <person name="Hansen M."/>
            <person name="Howarth C."/>
            <person name="Imamovic A."/>
            <person name="Ireland A."/>
            <person name="Larimer J."/>
            <person name="McCowan C."/>
            <person name="Murphy C."/>
            <person name="Pearson M."/>
            <person name="Poon T.W."/>
            <person name="Priest M."/>
            <person name="Roberts A."/>
            <person name="Saif S."/>
            <person name="Shea T."/>
            <person name="Sisk P."/>
            <person name="Sykes S."/>
            <person name="Wortman J."/>
            <person name="Nusbaum C."/>
            <person name="Birren B."/>
        </authorList>
    </citation>
    <scope>NUCLEOTIDE SEQUENCE [LARGE SCALE GENOMIC DNA]</scope>
    <source>
        <strain evidence="9">FAR1</strain>
    </source>
</reference>
<accession>A0A9I3GJ72</accession>
<keyword evidence="4" id="KW-0964">Secreted</keyword>
<feature type="signal peptide" evidence="6">
    <location>
        <begin position="1"/>
        <end position="24"/>
    </location>
</feature>
<organism evidence="8 9">
    <name type="scientific">Anopheles farauti</name>
    <dbReference type="NCBI Taxonomy" id="69004"/>
    <lineage>
        <taxon>Eukaryota</taxon>
        <taxon>Metazoa</taxon>
        <taxon>Ecdysozoa</taxon>
        <taxon>Arthropoda</taxon>
        <taxon>Hexapoda</taxon>
        <taxon>Insecta</taxon>
        <taxon>Pterygota</taxon>
        <taxon>Neoptera</taxon>
        <taxon>Endopterygota</taxon>
        <taxon>Diptera</taxon>
        <taxon>Nematocera</taxon>
        <taxon>Culicoidea</taxon>
        <taxon>Culicidae</taxon>
        <taxon>Anophelinae</taxon>
        <taxon>Anopheles</taxon>
    </lineage>
</organism>
<evidence type="ECO:0000256" key="3">
    <source>
        <dbReference type="ARBA" id="ARBA00022448"/>
    </source>
</evidence>
<dbReference type="PANTHER" id="PTHR21066">
    <property type="entry name" value="ODORANT-BINDING PROTEIN 59A-RELATED"/>
    <property type="match status" value="1"/>
</dbReference>
<dbReference type="PANTHER" id="PTHR21066:SF3">
    <property type="entry name" value="IP02236P"/>
    <property type="match status" value="1"/>
</dbReference>
<evidence type="ECO:0000256" key="5">
    <source>
        <dbReference type="ARBA" id="ARBA00023157"/>
    </source>
</evidence>
<dbReference type="InterPro" id="IPR052295">
    <property type="entry name" value="Odorant-binding_protein"/>
</dbReference>
<evidence type="ECO:0000256" key="1">
    <source>
        <dbReference type="ARBA" id="ARBA00004613"/>
    </source>
</evidence>